<sequence length="179" mass="19775">MITLNKDLSGKILDVGGGGEGIIGRLYGEQVTAIDKYQEELDEAPSGFVKVLMDAVNLTFSDCSFDHATFFYSLMFMSAEEQRRAIMEAVRVLKCGGEIHIWDCEIASAYPEPFCVDVQVQLPTEQISTTYGIGKLDAQDKTSIQTICENAGLQSVTERVGEEGFYLCFKKISHHNASL</sequence>
<dbReference type="Proteomes" id="UP000824242">
    <property type="component" value="Unassembled WGS sequence"/>
</dbReference>
<proteinExistence type="predicted"/>
<gene>
    <name evidence="2" type="ORF">IAB89_03805</name>
</gene>
<evidence type="ECO:0000259" key="1">
    <source>
        <dbReference type="Pfam" id="PF08241"/>
    </source>
</evidence>
<dbReference type="SUPFAM" id="SSF53335">
    <property type="entry name" value="S-adenosyl-L-methionine-dependent methyltransferases"/>
    <property type="match status" value="1"/>
</dbReference>
<dbReference type="InterPro" id="IPR029063">
    <property type="entry name" value="SAM-dependent_MTases_sf"/>
</dbReference>
<dbReference type="GO" id="GO:0008757">
    <property type="term" value="F:S-adenosylmethionine-dependent methyltransferase activity"/>
    <property type="evidence" value="ECO:0007669"/>
    <property type="project" value="InterPro"/>
</dbReference>
<dbReference type="EMBL" id="DVGZ01000039">
    <property type="protein sequence ID" value="HIR46775.1"/>
    <property type="molecule type" value="Genomic_DNA"/>
</dbReference>
<comment type="caution">
    <text evidence="2">The sequence shown here is derived from an EMBL/GenBank/DDBJ whole genome shotgun (WGS) entry which is preliminary data.</text>
</comment>
<dbReference type="InterPro" id="IPR013216">
    <property type="entry name" value="Methyltransf_11"/>
</dbReference>
<dbReference type="GO" id="GO:0032259">
    <property type="term" value="P:methylation"/>
    <property type="evidence" value="ECO:0007669"/>
    <property type="project" value="UniProtKB-KW"/>
</dbReference>
<reference evidence="2" key="2">
    <citation type="journal article" date="2021" name="PeerJ">
        <title>Extensive microbial diversity within the chicken gut microbiome revealed by metagenomics and culture.</title>
        <authorList>
            <person name="Gilroy R."/>
            <person name="Ravi A."/>
            <person name="Getino M."/>
            <person name="Pursley I."/>
            <person name="Horton D.L."/>
            <person name="Alikhan N.F."/>
            <person name="Baker D."/>
            <person name="Gharbi K."/>
            <person name="Hall N."/>
            <person name="Watson M."/>
            <person name="Adriaenssens E.M."/>
            <person name="Foster-Nyarko E."/>
            <person name="Jarju S."/>
            <person name="Secka A."/>
            <person name="Antonio M."/>
            <person name="Oren A."/>
            <person name="Chaudhuri R.R."/>
            <person name="La Ragione R."/>
            <person name="Hildebrand F."/>
            <person name="Pallen M.J."/>
        </authorList>
    </citation>
    <scope>NUCLEOTIDE SEQUENCE</scope>
    <source>
        <strain evidence="2">ChiSxjej1B13-7958</strain>
    </source>
</reference>
<keyword evidence="2" id="KW-0489">Methyltransferase</keyword>
<dbReference type="Pfam" id="PF08241">
    <property type="entry name" value="Methyltransf_11"/>
    <property type="match status" value="1"/>
</dbReference>
<dbReference type="Gene3D" id="3.40.50.150">
    <property type="entry name" value="Vaccinia Virus protein VP39"/>
    <property type="match status" value="1"/>
</dbReference>
<evidence type="ECO:0000313" key="2">
    <source>
        <dbReference type="EMBL" id="HIR46775.1"/>
    </source>
</evidence>
<organism evidence="2 3">
    <name type="scientific">Candidatus Caccousia avicola</name>
    <dbReference type="NCBI Taxonomy" id="2840721"/>
    <lineage>
        <taxon>Bacteria</taxon>
        <taxon>Bacillati</taxon>
        <taxon>Bacillota</taxon>
        <taxon>Clostridia</taxon>
        <taxon>Eubacteriales</taxon>
        <taxon>Oscillospiraceae</taxon>
        <taxon>Oscillospiraceae incertae sedis</taxon>
        <taxon>Candidatus Caccousia</taxon>
    </lineage>
</organism>
<protein>
    <submittedName>
        <fullName evidence="2">Class I SAM-dependent methyltransferase</fullName>
    </submittedName>
</protein>
<evidence type="ECO:0000313" key="3">
    <source>
        <dbReference type="Proteomes" id="UP000824242"/>
    </source>
</evidence>
<feature type="domain" description="Methyltransferase type 11" evidence="1">
    <location>
        <begin position="13"/>
        <end position="99"/>
    </location>
</feature>
<dbReference type="AlphaFoldDB" id="A0A9D1AMI4"/>
<keyword evidence="2" id="KW-0808">Transferase</keyword>
<name>A0A9D1AMI4_9FIRM</name>
<reference evidence="2" key="1">
    <citation type="submission" date="2020-10" db="EMBL/GenBank/DDBJ databases">
        <authorList>
            <person name="Gilroy R."/>
        </authorList>
    </citation>
    <scope>NUCLEOTIDE SEQUENCE</scope>
    <source>
        <strain evidence="2">ChiSxjej1B13-7958</strain>
    </source>
</reference>
<accession>A0A9D1AMI4</accession>